<comment type="caution">
    <text evidence="2">The sequence shown here is derived from an EMBL/GenBank/DDBJ whole genome shotgun (WGS) entry which is preliminary data.</text>
</comment>
<gene>
    <name evidence="2" type="ORF">HMPREF9233_00482</name>
</gene>
<dbReference type="STRING" id="202789.GCA_001457435_01652"/>
<dbReference type="GO" id="GO:0005829">
    <property type="term" value="C:cytosol"/>
    <property type="evidence" value="ECO:0007669"/>
    <property type="project" value="TreeGrafter"/>
</dbReference>
<name>K9F2J4_9ACTO</name>
<evidence type="ECO:0000313" key="3">
    <source>
        <dbReference type="Proteomes" id="UP000009888"/>
    </source>
</evidence>
<dbReference type="PANTHER" id="PTHR30283:SF4">
    <property type="entry name" value="PEROXIDE STRESS RESISTANCE PROTEIN YAAA"/>
    <property type="match status" value="1"/>
</dbReference>
<dbReference type="GO" id="GO:0033194">
    <property type="term" value="P:response to hydroperoxide"/>
    <property type="evidence" value="ECO:0007669"/>
    <property type="project" value="TreeGrafter"/>
</dbReference>
<accession>K9F2J4</accession>
<dbReference type="PANTHER" id="PTHR30283">
    <property type="entry name" value="PEROXIDE STRESS RESPONSE PROTEIN YAAA"/>
    <property type="match status" value="1"/>
</dbReference>
<dbReference type="eggNOG" id="COG3022">
    <property type="taxonomic scope" value="Bacteria"/>
</dbReference>
<reference evidence="2 3" key="1">
    <citation type="submission" date="2012-09" db="EMBL/GenBank/DDBJ databases">
        <title>The Genome Sequence of Actinobaculum massiliae ACS-171-V-COL2.</title>
        <authorList>
            <consortium name="The Broad Institute Genome Sequencing Platform"/>
            <person name="Earl A."/>
            <person name="Ward D."/>
            <person name="Feldgarden M."/>
            <person name="Gevers D."/>
            <person name="Saerens B."/>
            <person name="Vaneechoutte M."/>
            <person name="Walker B."/>
            <person name="Young S.K."/>
            <person name="Zeng Q."/>
            <person name="Gargeya S."/>
            <person name="Fitzgerald M."/>
            <person name="Haas B."/>
            <person name="Abouelleil A."/>
            <person name="Alvarado L."/>
            <person name="Arachchi H.M."/>
            <person name="Berlin A."/>
            <person name="Chapman S.B."/>
            <person name="Goldberg J."/>
            <person name="Griggs A."/>
            <person name="Gujja S."/>
            <person name="Hansen M."/>
            <person name="Howarth C."/>
            <person name="Imamovic A."/>
            <person name="Larimer J."/>
            <person name="McCowen C."/>
            <person name="Montmayeur A."/>
            <person name="Murphy C."/>
            <person name="Neiman D."/>
            <person name="Pearson M."/>
            <person name="Priest M."/>
            <person name="Roberts A."/>
            <person name="Saif S."/>
            <person name="Shea T."/>
            <person name="Sisk P."/>
            <person name="Sykes S."/>
            <person name="Wortman J."/>
            <person name="Nusbaum C."/>
            <person name="Birren B."/>
        </authorList>
    </citation>
    <scope>NUCLEOTIDE SEQUENCE [LARGE SCALE GENOMIC DNA]</scope>
    <source>
        <strain evidence="3">ACS-171-V-Col2</strain>
    </source>
</reference>
<evidence type="ECO:0008006" key="4">
    <source>
        <dbReference type="Google" id="ProtNLM"/>
    </source>
</evidence>
<proteinExistence type="predicted"/>
<evidence type="ECO:0000256" key="1">
    <source>
        <dbReference type="SAM" id="MobiDB-lite"/>
    </source>
</evidence>
<organism evidence="2 3">
    <name type="scientific">Actinobaculum massiliense ACS-171-V-Col2</name>
    <dbReference type="NCBI Taxonomy" id="883066"/>
    <lineage>
        <taxon>Bacteria</taxon>
        <taxon>Bacillati</taxon>
        <taxon>Actinomycetota</taxon>
        <taxon>Actinomycetes</taxon>
        <taxon>Actinomycetales</taxon>
        <taxon>Actinomycetaceae</taxon>
        <taxon>Actinobaculum</taxon>
    </lineage>
</organism>
<dbReference type="EMBL" id="AGWL01000002">
    <property type="protein sequence ID" value="EKU95695.1"/>
    <property type="molecule type" value="Genomic_DNA"/>
</dbReference>
<dbReference type="RefSeq" id="WP_007000699.1">
    <property type="nucleotide sequence ID" value="NZ_JH992955.1"/>
</dbReference>
<dbReference type="AlphaFoldDB" id="K9F2J4"/>
<dbReference type="HOGENOM" id="CLU_071581_0_0_11"/>
<dbReference type="InterPro" id="IPR005583">
    <property type="entry name" value="YaaA"/>
</dbReference>
<keyword evidence="3" id="KW-1185">Reference proteome</keyword>
<dbReference type="PATRIC" id="fig|883066.3.peg.503"/>
<protein>
    <recommendedName>
        <fullName evidence="4">Peroxide stress protein YaaA</fullName>
    </recommendedName>
</protein>
<sequence length="264" mass="28074">MIILLPPSAGKTAPPAGNAPLDLNQLAFPEFTRLREELIDELAAVSATPEGMQILKAGPKIADEVLEQIELADLPTGPAYQVFNGVLYAAANFANLQPAQLERAGESVLIASALFGMLRFSDPIPRYRLGMSNPLPGGTPKARWAKLWSALDPVAENQLVIDARSADYAGWKPPASAEVVKINAVRLRGDGSQQTVSHSAKYFRGLIAGLALREPIPPEDPEALAELAGKLTGRHTPGGGSIVGVELDPPQRRGAPRELVMVEA</sequence>
<dbReference type="Proteomes" id="UP000009888">
    <property type="component" value="Unassembled WGS sequence"/>
</dbReference>
<feature type="region of interest" description="Disordered" evidence="1">
    <location>
        <begin position="235"/>
        <end position="259"/>
    </location>
</feature>
<dbReference type="Pfam" id="PF03883">
    <property type="entry name" value="H2O2_YaaD"/>
    <property type="match status" value="1"/>
</dbReference>
<evidence type="ECO:0000313" key="2">
    <source>
        <dbReference type="EMBL" id="EKU95695.1"/>
    </source>
</evidence>